<feature type="region of interest" description="Disordered" evidence="9">
    <location>
        <begin position="365"/>
        <end position="402"/>
    </location>
</feature>
<dbReference type="PROSITE" id="PS50002">
    <property type="entry name" value="SH3"/>
    <property type="match status" value="1"/>
</dbReference>
<dbReference type="SUPFAM" id="SSF48464">
    <property type="entry name" value="ENTH/VHS domain"/>
    <property type="match status" value="1"/>
</dbReference>
<feature type="compositionally biased region" description="Polar residues" evidence="9">
    <location>
        <begin position="182"/>
        <end position="192"/>
    </location>
</feature>
<feature type="compositionally biased region" description="Basic and acidic residues" evidence="9">
    <location>
        <begin position="148"/>
        <end position="165"/>
    </location>
</feature>
<evidence type="ECO:0000256" key="2">
    <source>
        <dbReference type="ARBA" id="ARBA00009666"/>
    </source>
</evidence>
<dbReference type="SMART" id="SM00288">
    <property type="entry name" value="VHS"/>
    <property type="match status" value="1"/>
</dbReference>
<evidence type="ECO:0000256" key="7">
    <source>
        <dbReference type="PROSITE-ProRule" id="PRU00192"/>
    </source>
</evidence>
<evidence type="ECO:0000313" key="13">
    <source>
        <dbReference type="Proteomes" id="UP000191144"/>
    </source>
</evidence>
<dbReference type="CDD" id="cd16978">
    <property type="entry name" value="VHS_HSE1"/>
    <property type="match status" value="1"/>
</dbReference>
<feature type="region of interest" description="Disordered" evidence="9">
    <location>
        <begin position="146"/>
        <end position="165"/>
    </location>
</feature>
<evidence type="ECO:0000259" key="11">
    <source>
        <dbReference type="PROSITE" id="PS50179"/>
    </source>
</evidence>
<comment type="similarity">
    <text evidence="2">Belongs to the STAM family.</text>
</comment>
<dbReference type="SUPFAM" id="SSF50044">
    <property type="entry name" value="SH3-domain"/>
    <property type="match status" value="1"/>
</dbReference>
<protein>
    <recommendedName>
        <fullName evidence="3">Class E vacuolar protein-sorting machinery protein HSE1</fullName>
    </recommendedName>
    <alternativeName>
        <fullName evidence="4">Class E vacuolar protein-sorting machinery protein hse1</fullName>
    </alternativeName>
</protein>
<dbReference type="InterPro" id="IPR050670">
    <property type="entry name" value="STAM"/>
</dbReference>
<dbReference type="AlphaFoldDB" id="A0A1G4KB34"/>
<dbReference type="EMBL" id="LT598484">
    <property type="protein sequence ID" value="SCV01410.1"/>
    <property type="molecule type" value="Genomic_DNA"/>
</dbReference>
<keyword evidence="13" id="KW-1185">Reference proteome</keyword>
<feature type="compositionally biased region" description="Polar residues" evidence="9">
    <location>
        <begin position="462"/>
        <end position="490"/>
    </location>
</feature>
<dbReference type="GO" id="GO:0010008">
    <property type="term" value="C:endosome membrane"/>
    <property type="evidence" value="ECO:0007669"/>
    <property type="project" value="UniProtKB-SubCell"/>
</dbReference>
<dbReference type="GO" id="GO:0043328">
    <property type="term" value="P:protein transport to vacuole involved in ubiquitin-dependent protein catabolic process via the multivesicular body sorting pathway"/>
    <property type="evidence" value="ECO:0007669"/>
    <property type="project" value="TreeGrafter"/>
</dbReference>
<evidence type="ECO:0000256" key="4">
    <source>
        <dbReference type="ARBA" id="ARBA00018978"/>
    </source>
</evidence>
<dbReference type="InterPro" id="IPR008942">
    <property type="entry name" value="ENTH_VHS"/>
</dbReference>
<dbReference type="GO" id="GO:0043130">
    <property type="term" value="F:ubiquitin binding"/>
    <property type="evidence" value="ECO:0007669"/>
    <property type="project" value="InterPro"/>
</dbReference>
<dbReference type="GO" id="GO:0035091">
    <property type="term" value="F:phosphatidylinositol binding"/>
    <property type="evidence" value="ECO:0007669"/>
    <property type="project" value="InterPro"/>
</dbReference>
<feature type="compositionally biased region" description="Polar residues" evidence="9">
    <location>
        <begin position="200"/>
        <end position="211"/>
    </location>
</feature>
<dbReference type="OrthoDB" id="10255964at2759"/>
<dbReference type="InterPro" id="IPR001452">
    <property type="entry name" value="SH3_domain"/>
</dbReference>
<organism evidence="12 13">
    <name type="scientific">Lachancea meyersii CBS 8951</name>
    <dbReference type="NCBI Taxonomy" id="1266667"/>
    <lineage>
        <taxon>Eukaryota</taxon>
        <taxon>Fungi</taxon>
        <taxon>Dikarya</taxon>
        <taxon>Ascomycota</taxon>
        <taxon>Saccharomycotina</taxon>
        <taxon>Saccharomycetes</taxon>
        <taxon>Saccharomycetales</taxon>
        <taxon>Saccharomycetaceae</taxon>
        <taxon>Lachancea</taxon>
    </lineage>
</organism>
<feature type="compositionally biased region" description="Polar residues" evidence="9">
    <location>
        <begin position="365"/>
        <end position="376"/>
    </location>
</feature>
<dbReference type="PROSITE" id="PS50179">
    <property type="entry name" value="VHS"/>
    <property type="match status" value="1"/>
</dbReference>
<dbReference type="InterPro" id="IPR002014">
    <property type="entry name" value="VHS_dom"/>
</dbReference>
<dbReference type="Gene3D" id="1.25.40.90">
    <property type="match status" value="1"/>
</dbReference>
<feature type="region of interest" description="Disordered" evidence="9">
    <location>
        <begin position="417"/>
        <end position="507"/>
    </location>
</feature>
<accession>A0A1G4KB34</accession>
<evidence type="ECO:0000256" key="3">
    <source>
        <dbReference type="ARBA" id="ARBA00017923"/>
    </source>
</evidence>
<evidence type="ECO:0000256" key="9">
    <source>
        <dbReference type="SAM" id="MobiDB-lite"/>
    </source>
</evidence>
<proteinExistence type="inferred from homology"/>
<dbReference type="Pfam" id="PF07653">
    <property type="entry name" value="SH3_2"/>
    <property type="match status" value="1"/>
</dbReference>
<dbReference type="PRINTS" id="PR00452">
    <property type="entry name" value="SH3DOMAIN"/>
</dbReference>
<dbReference type="Proteomes" id="UP000191144">
    <property type="component" value="Chromosome G"/>
</dbReference>
<dbReference type="SMART" id="SM00326">
    <property type="entry name" value="SH3"/>
    <property type="match status" value="1"/>
</dbReference>
<evidence type="ECO:0000256" key="5">
    <source>
        <dbReference type="ARBA" id="ARBA00022443"/>
    </source>
</evidence>
<feature type="coiled-coil region" evidence="8">
    <location>
        <begin position="292"/>
        <end position="355"/>
    </location>
</feature>
<evidence type="ECO:0000256" key="1">
    <source>
        <dbReference type="ARBA" id="ARBA00004125"/>
    </source>
</evidence>
<feature type="region of interest" description="Disordered" evidence="9">
    <location>
        <begin position="182"/>
        <end position="211"/>
    </location>
</feature>
<dbReference type="FunFam" id="2.30.30.40:FF:000072">
    <property type="entry name" value="Unconventional Myosin IB"/>
    <property type="match status" value="1"/>
</dbReference>
<feature type="compositionally biased region" description="Polar residues" evidence="9">
    <location>
        <begin position="497"/>
        <end position="507"/>
    </location>
</feature>
<keyword evidence="5 7" id="KW-0728">SH3 domain</keyword>
<gene>
    <name evidence="12" type="ORF">LAME_0G16028G</name>
</gene>
<comment type="subcellular location">
    <subcellularLocation>
        <location evidence="1">Endosome membrane</location>
        <topology evidence="1">Peripheral membrane protein</topology>
        <orientation evidence="1">Cytoplasmic side</orientation>
    </subcellularLocation>
</comment>
<dbReference type="PRINTS" id="PR00499">
    <property type="entry name" value="P67PHOX"/>
</dbReference>
<sequence length="507" mass="57260">MASDSILRNAILKATDGKLRSDNWQYILDVCDLVKEDPEDGGPTAVKIVQERLRVTDANVVLRTLSLVVSLAENCGSRLQQAISSKTFTKELFGLIESSKVHWLVKKEVAKTVSQLSDSFKRDPSLRAMQDLYLKVNSQAPDLLEEQNVPRKTEMTAQTKRNEEKELEEALRLSILEYENSSKSANESQQAAPETARPAASNNAHISSSTGVRKVRALHNLTGRDSEELSFRKGDVIAVIEQVYRDWWRGSLRGRVGIFPLNYVTPVAEKSPRELEKAHAEEEAVLNRIGDVDKLHQLLNSSRQKLEITQDQEVSDLYSSVTPLRPQVTKMLGGYAQKKEEYTSLRKVLADAEASYSQLLSRASQAYTSPPAQNSPPEHMRMAQQWQGQTRPLESHRQTQGGSEYVHAQPYLAADSRQQPYQQTPASHQQQHRLQQYEQHQQYQNQQYQSQVPYSHEPPVSQPQRFAPSQQGLRPQIPRQNMGTAFQTPNYEPPYPISSQSTGFGPS</sequence>
<feature type="compositionally biased region" description="Polar residues" evidence="9">
    <location>
        <begin position="417"/>
        <end position="427"/>
    </location>
</feature>
<dbReference type="Gene3D" id="2.30.30.40">
    <property type="entry name" value="SH3 Domains"/>
    <property type="match status" value="1"/>
</dbReference>
<evidence type="ECO:0000256" key="6">
    <source>
        <dbReference type="ARBA" id="ARBA00022753"/>
    </source>
</evidence>
<feature type="compositionally biased region" description="Polar residues" evidence="9">
    <location>
        <begin position="384"/>
        <end position="402"/>
    </location>
</feature>
<evidence type="ECO:0000313" key="12">
    <source>
        <dbReference type="EMBL" id="SCV01410.1"/>
    </source>
</evidence>
<dbReference type="Gene3D" id="1.20.5.1940">
    <property type="match status" value="1"/>
</dbReference>
<dbReference type="InterPro" id="IPR036028">
    <property type="entry name" value="SH3-like_dom_sf"/>
</dbReference>
<dbReference type="PANTHER" id="PTHR45929:SF3">
    <property type="entry name" value="JAK PATHWAY SIGNAL TRANSDUCTION ADAPTOR MOLECULE"/>
    <property type="match status" value="1"/>
</dbReference>
<feature type="domain" description="SH3" evidence="10">
    <location>
        <begin position="210"/>
        <end position="269"/>
    </location>
</feature>
<keyword evidence="6" id="KW-0967">Endosome</keyword>
<dbReference type="Pfam" id="PF00790">
    <property type="entry name" value="VHS"/>
    <property type="match status" value="1"/>
</dbReference>
<feature type="compositionally biased region" description="Low complexity" evidence="9">
    <location>
        <begin position="428"/>
        <end position="451"/>
    </location>
</feature>
<keyword evidence="8" id="KW-0175">Coiled coil</keyword>
<dbReference type="GO" id="GO:0033565">
    <property type="term" value="C:ESCRT-0 complex"/>
    <property type="evidence" value="ECO:0007669"/>
    <property type="project" value="TreeGrafter"/>
</dbReference>
<reference evidence="13" key="1">
    <citation type="submission" date="2016-03" db="EMBL/GenBank/DDBJ databases">
        <authorList>
            <person name="Devillers Hugo."/>
        </authorList>
    </citation>
    <scope>NUCLEOTIDE SEQUENCE [LARGE SCALE GENOMIC DNA]</scope>
</reference>
<evidence type="ECO:0000259" key="10">
    <source>
        <dbReference type="PROSITE" id="PS50002"/>
    </source>
</evidence>
<dbReference type="PANTHER" id="PTHR45929">
    <property type="entry name" value="JAK PATHWAY SIGNAL TRANSDUCTION ADAPTOR MOLECULE"/>
    <property type="match status" value="1"/>
</dbReference>
<feature type="domain" description="VHS" evidence="11">
    <location>
        <begin position="14"/>
        <end position="144"/>
    </location>
</feature>
<name>A0A1G4KB34_9SACH</name>
<evidence type="ECO:0000256" key="8">
    <source>
        <dbReference type="SAM" id="Coils"/>
    </source>
</evidence>